<dbReference type="InterPro" id="IPR001628">
    <property type="entry name" value="Znf_hrmn_rcpt"/>
</dbReference>
<evidence type="ECO:0000256" key="1">
    <source>
        <dbReference type="ARBA" id="ARBA00022723"/>
    </source>
</evidence>
<dbReference type="InterPro" id="IPR050234">
    <property type="entry name" value="Nuclear_hormone_rcpt_NR1"/>
</dbReference>
<evidence type="ECO:0000259" key="9">
    <source>
        <dbReference type="PROSITE" id="PS51030"/>
    </source>
</evidence>
<evidence type="ECO:0000256" key="7">
    <source>
        <dbReference type="ARBA" id="ARBA00023170"/>
    </source>
</evidence>
<dbReference type="SUPFAM" id="SSF57716">
    <property type="entry name" value="Glucocorticoid receptor-like (DNA-binding domain)"/>
    <property type="match status" value="1"/>
</dbReference>
<dbReference type="InterPro" id="IPR013088">
    <property type="entry name" value="Znf_NHR/GATA"/>
</dbReference>
<name>E4Z210_OIKDI</name>
<dbReference type="GO" id="GO:0045944">
    <property type="term" value="P:positive regulation of transcription by RNA polymerase II"/>
    <property type="evidence" value="ECO:0007669"/>
    <property type="project" value="TreeGrafter"/>
</dbReference>
<dbReference type="AlphaFoldDB" id="E4Z210"/>
<dbReference type="GO" id="GO:0004879">
    <property type="term" value="F:nuclear receptor activity"/>
    <property type="evidence" value="ECO:0007669"/>
    <property type="project" value="TreeGrafter"/>
</dbReference>
<organism evidence="10">
    <name type="scientific">Oikopleura dioica</name>
    <name type="common">Tunicate</name>
    <dbReference type="NCBI Taxonomy" id="34765"/>
    <lineage>
        <taxon>Eukaryota</taxon>
        <taxon>Metazoa</taxon>
        <taxon>Chordata</taxon>
        <taxon>Tunicata</taxon>
        <taxon>Appendicularia</taxon>
        <taxon>Copelata</taxon>
        <taxon>Oikopleuridae</taxon>
        <taxon>Oikopleura</taxon>
    </lineage>
</organism>
<dbReference type="PANTHER" id="PTHR24082:SF509">
    <property type="entry name" value="NUCLEAR RECEPTOR SUBFAMILY 1, GROUP H, MEMBER 3"/>
    <property type="match status" value="1"/>
</dbReference>
<dbReference type="GO" id="GO:0000978">
    <property type="term" value="F:RNA polymerase II cis-regulatory region sequence-specific DNA binding"/>
    <property type="evidence" value="ECO:0007669"/>
    <property type="project" value="TreeGrafter"/>
</dbReference>
<dbReference type="GO" id="GO:0030154">
    <property type="term" value="P:cell differentiation"/>
    <property type="evidence" value="ECO:0007669"/>
    <property type="project" value="TreeGrafter"/>
</dbReference>
<proteinExistence type="predicted"/>
<keyword evidence="6" id="KW-0804">Transcription</keyword>
<dbReference type="GO" id="GO:0000122">
    <property type="term" value="P:negative regulation of transcription by RNA polymerase II"/>
    <property type="evidence" value="ECO:0007669"/>
    <property type="project" value="TreeGrafter"/>
</dbReference>
<evidence type="ECO:0000313" key="10">
    <source>
        <dbReference type="EMBL" id="CBY41738.1"/>
    </source>
</evidence>
<evidence type="ECO:0000256" key="8">
    <source>
        <dbReference type="ARBA" id="ARBA00023242"/>
    </source>
</evidence>
<accession>E4Z210</accession>
<dbReference type="GO" id="GO:0090575">
    <property type="term" value="C:RNA polymerase II transcription regulator complex"/>
    <property type="evidence" value="ECO:0007669"/>
    <property type="project" value="TreeGrafter"/>
</dbReference>
<dbReference type="PROSITE" id="PS51030">
    <property type="entry name" value="NUCLEAR_REC_DBD_2"/>
    <property type="match status" value="1"/>
</dbReference>
<keyword evidence="3" id="KW-0862">Zinc</keyword>
<feature type="non-terminal residue" evidence="10">
    <location>
        <position position="137"/>
    </location>
</feature>
<evidence type="ECO:0000256" key="4">
    <source>
        <dbReference type="ARBA" id="ARBA00023015"/>
    </source>
</evidence>
<dbReference type="PROSITE" id="PS00031">
    <property type="entry name" value="NUCLEAR_REC_DBD_1"/>
    <property type="match status" value="1"/>
</dbReference>
<evidence type="ECO:0000256" key="2">
    <source>
        <dbReference type="ARBA" id="ARBA00022771"/>
    </source>
</evidence>
<dbReference type="Gene3D" id="3.30.50.10">
    <property type="entry name" value="Erythroid Transcription Factor GATA-1, subunit A"/>
    <property type="match status" value="1"/>
</dbReference>
<gene>
    <name evidence="10" type="ORF">GSOID_T00023827001</name>
</gene>
<dbReference type="GO" id="GO:0008270">
    <property type="term" value="F:zinc ion binding"/>
    <property type="evidence" value="ECO:0007669"/>
    <property type="project" value="UniProtKB-KW"/>
</dbReference>
<keyword evidence="4" id="KW-0805">Transcription regulation</keyword>
<evidence type="ECO:0000256" key="3">
    <source>
        <dbReference type="ARBA" id="ARBA00022833"/>
    </source>
</evidence>
<keyword evidence="2" id="KW-0863">Zinc-finger</keyword>
<protein>
    <recommendedName>
        <fullName evidence="9">Nuclear receptor domain-containing protein</fullName>
    </recommendedName>
</protein>
<evidence type="ECO:0000256" key="5">
    <source>
        <dbReference type="ARBA" id="ARBA00023125"/>
    </source>
</evidence>
<keyword evidence="1" id="KW-0479">Metal-binding</keyword>
<keyword evidence="5" id="KW-0238">DNA-binding</keyword>
<evidence type="ECO:0000256" key="6">
    <source>
        <dbReference type="ARBA" id="ARBA00023163"/>
    </source>
</evidence>
<keyword evidence="8" id="KW-0539">Nucleus</keyword>
<dbReference type="Pfam" id="PF00105">
    <property type="entry name" value="zf-C4"/>
    <property type="match status" value="1"/>
</dbReference>
<keyword evidence="7" id="KW-0675">Receptor</keyword>
<dbReference type="EMBL" id="FN656615">
    <property type="protein sequence ID" value="CBY41738.1"/>
    <property type="molecule type" value="Genomic_DNA"/>
</dbReference>
<reference evidence="10" key="1">
    <citation type="journal article" date="2010" name="Science">
        <title>Plasticity of animal genome architecture unmasked by rapid evolution of a pelagic tunicate.</title>
        <authorList>
            <person name="Denoeud F."/>
            <person name="Henriet S."/>
            <person name="Mungpakdee S."/>
            <person name="Aury J.M."/>
            <person name="Da Silva C."/>
            <person name="Brinkmann H."/>
            <person name="Mikhaleva J."/>
            <person name="Olsen L.C."/>
            <person name="Jubin C."/>
            <person name="Canestro C."/>
            <person name="Bouquet J.M."/>
            <person name="Danks G."/>
            <person name="Poulain J."/>
            <person name="Campsteijn C."/>
            <person name="Adamski M."/>
            <person name="Cross I."/>
            <person name="Yadetie F."/>
            <person name="Muffato M."/>
            <person name="Louis A."/>
            <person name="Butcher S."/>
            <person name="Tsagkogeorga G."/>
            <person name="Konrad A."/>
            <person name="Singh S."/>
            <person name="Jensen M.F."/>
            <person name="Cong E.H."/>
            <person name="Eikeseth-Otteraa H."/>
            <person name="Noel B."/>
            <person name="Anthouard V."/>
            <person name="Porcel B.M."/>
            <person name="Kachouri-Lafond R."/>
            <person name="Nishino A."/>
            <person name="Ugolini M."/>
            <person name="Chourrout P."/>
            <person name="Nishida H."/>
            <person name="Aasland R."/>
            <person name="Huzurbazar S."/>
            <person name="Westhof E."/>
            <person name="Delsuc F."/>
            <person name="Lehrach H."/>
            <person name="Reinhardt R."/>
            <person name="Weissenbach J."/>
            <person name="Roy S.W."/>
            <person name="Artiguenave F."/>
            <person name="Postlethwait J.H."/>
            <person name="Manak J.R."/>
            <person name="Thompson E.M."/>
            <person name="Jaillon O."/>
            <person name="Du Pasquier L."/>
            <person name="Boudinot P."/>
            <person name="Liberles D.A."/>
            <person name="Volff J.N."/>
            <person name="Philippe H."/>
            <person name="Lenhard B."/>
            <person name="Roest Crollius H."/>
            <person name="Wincker P."/>
            <person name="Chourrout D."/>
        </authorList>
    </citation>
    <scope>NUCLEOTIDE SEQUENCE [LARGE SCALE GENOMIC DNA]</scope>
</reference>
<dbReference type="Proteomes" id="UP000011014">
    <property type="component" value="Unassembled WGS sequence"/>
</dbReference>
<feature type="domain" description="Nuclear receptor" evidence="9">
    <location>
        <begin position="45"/>
        <end position="129"/>
    </location>
</feature>
<dbReference type="PANTHER" id="PTHR24082">
    <property type="entry name" value="NUCLEAR HORMONE RECEPTOR"/>
    <property type="match status" value="1"/>
</dbReference>
<dbReference type="PRINTS" id="PR00047">
    <property type="entry name" value="STROIDFINGER"/>
</dbReference>
<dbReference type="SMART" id="SM00399">
    <property type="entry name" value="ZnF_C4"/>
    <property type="match status" value="1"/>
</dbReference>
<sequence length="137" mass="15813">MDDFIKKKITSMPNASKQDLEDLYNTERMKRKIHRKGPAPKLLGDELCEICGQTANGFHYNVLSCEGCKGFFRRTIINGIKYTCRTGVNTCDLQTAMARQRCQKCRIMRCLKVSHRYFLIIISNSVISKTLVYCFKT</sequence>